<reference evidence="1" key="1">
    <citation type="submission" date="2014-09" db="EMBL/GenBank/DDBJ databases">
        <authorList>
            <person name="Magalhaes I.L.F."/>
            <person name="Oliveira U."/>
            <person name="Santos F.R."/>
            <person name="Vidigal T.H.D.A."/>
            <person name="Brescovit A.D."/>
            <person name="Santos A.J."/>
        </authorList>
    </citation>
    <scope>NUCLEOTIDE SEQUENCE</scope>
    <source>
        <tissue evidence="1">Shoot tissue taken approximately 20 cm above the soil surface</tissue>
    </source>
</reference>
<sequence>MTFDPDLFMLQVSLLQFYFQYYPLAWTDNGRLCCHISSLRIILILF</sequence>
<accession>A0A0A9DXA7</accession>
<dbReference type="EMBL" id="GBRH01204726">
    <property type="protein sequence ID" value="JAD93169.1"/>
    <property type="molecule type" value="Transcribed_RNA"/>
</dbReference>
<evidence type="ECO:0000313" key="1">
    <source>
        <dbReference type="EMBL" id="JAD93169.1"/>
    </source>
</evidence>
<organism evidence="1">
    <name type="scientific">Arundo donax</name>
    <name type="common">Giant reed</name>
    <name type="synonym">Donax arundinaceus</name>
    <dbReference type="NCBI Taxonomy" id="35708"/>
    <lineage>
        <taxon>Eukaryota</taxon>
        <taxon>Viridiplantae</taxon>
        <taxon>Streptophyta</taxon>
        <taxon>Embryophyta</taxon>
        <taxon>Tracheophyta</taxon>
        <taxon>Spermatophyta</taxon>
        <taxon>Magnoliopsida</taxon>
        <taxon>Liliopsida</taxon>
        <taxon>Poales</taxon>
        <taxon>Poaceae</taxon>
        <taxon>PACMAD clade</taxon>
        <taxon>Arundinoideae</taxon>
        <taxon>Arundineae</taxon>
        <taxon>Arundo</taxon>
    </lineage>
</organism>
<name>A0A0A9DXA7_ARUDO</name>
<proteinExistence type="predicted"/>
<dbReference type="AlphaFoldDB" id="A0A0A9DXA7"/>
<protein>
    <submittedName>
        <fullName evidence="1">Uncharacterized protein</fullName>
    </submittedName>
</protein>
<reference evidence="1" key="2">
    <citation type="journal article" date="2015" name="Data Brief">
        <title>Shoot transcriptome of the giant reed, Arundo donax.</title>
        <authorList>
            <person name="Barrero R.A."/>
            <person name="Guerrero F.D."/>
            <person name="Moolhuijzen P."/>
            <person name="Goolsby J.A."/>
            <person name="Tidwell J."/>
            <person name="Bellgard S.E."/>
            <person name="Bellgard M.I."/>
        </authorList>
    </citation>
    <scope>NUCLEOTIDE SEQUENCE</scope>
    <source>
        <tissue evidence="1">Shoot tissue taken approximately 20 cm above the soil surface</tissue>
    </source>
</reference>